<comment type="similarity">
    <text evidence="2">Belongs to the bZIP family.</text>
</comment>
<keyword evidence="3" id="KW-0805">Transcription regulation</keyword>
<sequence>MALFPQFIEALATTSQISQEIALLKSYNFQIEDGHGHFGNGPVPAVRGFGDAGRWVRPLAGAGKEVLDDLLRLSQNEPLDLDWMETGSLEQFLVGMGADHINTPDTQQVLQATEPIVVIKDTNVNHSVLHDLLTQPITIKQSPTVKVSPEPVVSHELSQIDLMDDGVQASLLSVIASSSNDENEVPAEISFDSGYMDSSLNTSSSSKPDLLDVSSVDSLISSPLSAEEIDSLLSGSEPSSPSSRSDGNDPDYSPYQSDSEEYKSKSRTGGKQKSKKRRSGPYNTSTGDRKDRKRDQNKNAAIRYRNKKREEADLLKNEEDKLAEKNKELNDKVSQLSREINYMKDLISEVCKAKGLKVTFKNKSQ</sequence>
<proteinExistence type="inferred from homology"/>
<comment type="subcellular location">
    <subcellularLocation>
        <location evidence="1">Nucleus</location>
    </subcellularLocation>
</comment>
<feature type="domain" description="BZIP" evidence="8">
    <location>
        <begin position="287"/>
        <end position="350"/>
    </location>
</feature>
<reference evidence="9" key="1">
    <citation type="submission" date="2022-08" db="UniProtKB">
        <authorList>
            <consortium name="EnsemblMetazoa"/>
        </authorList>
    </citation>
    <scope>IDENTIFICATION</scope>
    <source>
        <strain evidence="9">05x7-T-G4-1.051#20</strain>
    </source>
</reference>
<name>A0A8W8MXM2_MAGGI</name>
<dbReference type="Gene3D" id="1.20.5.170">
    <property type="match status" value="1"/>
</dbReference>
<dbReference type="SUPFAM" id="SSF57959">
    <property type="entry name" value="Leucine zipper domain"/>
    <property type="match status" value="1"/>
</dbReference>
<evidence type="ECO:0000256" key="5">
    <source>
        <dbReference type="ARBA" id="ARBA00023163"/>
    </source>
</evidence>
<evidence type="ECO:0000256" key="7">
    <source>
        <dbReference type="SAM" id="MobiDB-lite"/>
    </source>
</evidence>
<keyword evidence="4" id="KW-0238">DNA-binding</keyword>
<keyword evidence="6" id="KW-0539">Nucleus</keyword>
<evidence type="ECO:0000256" key="4">
    <source>
        <dbReference type="ARBA" id="ARBA00023125"/>
    </source>
</evidence>
<dbReference type="AlphaFoldDB" id="A0A8W8MXM2"/>
<dbReference type="PROSITE" id="PS50217">
    <property type="entry name" value="BZIP"/>
    <property type="match status" value="1"/>
</dbReference>
<dbReference type="EnsemblMetazoa" id="G3506.17">
    <property type="protein sequence ID" value="G3506.17:cds"/>
    <property type="gene ID" value="G3506"/>
</dbReference>
<evidence type="ECO:0000256" key="1">
    <source>
        <dbReference type="ARBA" id="ARBA00004123"/>
    </source>
</evidence>
<evidence type="ECO:0000256" key="6">
    <source>
        <dbReference type="ARBA" id="ARBA00023242"/>
    </source>
</evidence>
<evidence type="ECO:0000259" key="8">
    <source>
        <dbReference type="PROSITE" id="PS50217"/>
    </source>
</evidence>
<dbReference type="CDD" id="cd14692">
    <property type="entry name" value="bZIP_ATF4"/>
    <property type="match status" value="1"/>
</dbReference>
<feature type="region of interest" description="Disordered" evidence="7">
    <location>
        <begin position="230"/>
        <end position="309"/>
    </location>
</feature>
<feature type="compositionally biased region" description="Basic and acidic residues" evidence="7">
    <location>
        <begin position="287"/>
        <end position="297"/>
    </location>
</feature>
<organism evidence="9 10">
    <name type="scientific">Magallana gigas</name>
    <name type="common">Pacific oyster</name>
    <name type="synonym">Crassostrea gigas</name>
    <dbReference type="NCBI Taxonomy" id="29159"/>
    <lineage>
        <taxon>Eukaryota</taxon>
        <taxon>Metazoa</taxon>
        <taxon>Spiralia</taxon>
        <taxon>Lophotrochozoa</taxon>
        <taxon>Mollusca</taxon>
        <taxon>Bivalvia</taxon>
        <taxon>Autobranchia</taxon>
        <taxon>Pteriomorphia</taxon>
        <taxon>Ostreida</taxon>
        <taxon>Ostreoidea</taxon>
        <taxon>Ostreidae</taxon>
        <taxon>Magallana</taxon>
    </lineage>
</organism>
<evidence type="ECO:0000256" key="2">
    <source>
        <dbReference type="ARBA" id="ARBA00007163"/>
    </source>
</evidence>
<dbReference type="InterPro" id="IPR046347">
    <property type="entry name" value="bZIP_sf"/>
</dbReference>
<accession>A0A8W8MXM2</accession>
<evidence type="ECO:0000256" key="3">
    <source>
        <dbReference type="ARBA" id="ARBA00023015"/>
    </source>
</evidence>
<dbReference type="Proteomes" id="UP000005408">
    <property type="component" value="Unassembled WGS sequence"/>
</dbReference>
<dbReference type="GO" id="GO:0000977">
    <property type="term" value="F:RNA polymerase II transcription regulatory region sequence-specific DNA binding"/>
    <property type="evidence" value="ECO:0007669"/>
    <property type="project" value="TreeGrafter"/>
</dbReference>
<feature type="compositionally biased region" description="Low complexity" evidence="7">
    <location>
        <begin position="230"/>
        <end position="245"/>
    </location>
</feature>
<dbReference type="PANTHER" id="PTHR13044:SF14">
    <property type="entry name" value="CRYPTOCEPHAL, ISOFORM A"/>
    <property type="match status" value="1"/>
</dbReference>
<dbReference type="Pfam" id="PF00170">
    <property type="entry name" value="bZIP_1"/>
    <property type="match status" value="1"/>
</dbReference>
<dbReference type="SMART" id="SM00338">
    <property type="entry name" value="BRLZ"/>
    <property type="match status" value="1"/>
</dbReference>
<dbReference type="GO" id="GO:0005634">
    <property type="term" value="C:nucleus"/>
    <property type="evidence" value="ECO:0007669"/>
    <property type="project" value="UniProtKB-SubCell"/>
</dbReference>
<evidence type="ECO:0000313" key="10">
    <source>
        <dbReference type="Proteomes" id="UP000005408"/>
    </source>
</evidence>
<dbReference type="PANTHER" id="PTHR13044">
    <property type="entry name" value="ACTIVATING TRANSCRIPTION FACTOR ATF 4/5"/>
    <property type="match status" value="1"/>
</dbReference>
<dbReference type="InterPro" id="IPR004827">
    <property type="entry name" value="bZIP"/>
</dbReference>
<evidence type="ECO:0000313" key="9">
    <source>
        <dbReference type="EnsemblMetazoa" id="G3506.17:cds"/>
    </source>
</evidence>
<dbReference type="PROSITE" id="PS00036">
    <property type="entry name" value="BZIP_BASIC"/>
    <property type="match status" value="1"/>
</dbReference>
<dbReference type="FunFam" id="1.20.5.170:FF:000021">
    <property type="entry name" value="Cyclic AMP-dependent transcription factor ATF-4"/>
    <property type="match status" value="1"/>
</dbReference>
<dbReference type="GO" id="GO:0001228">
    <property type="term" value="F:DNA-binding transcription activator activity, RNA polymerase II-specific"/>
    <property type="evidence" value="ECO:0007669"/>
    <property type="project" value="TreeGrafter"/>
</dbReference>
<protein>
    <recommendedName>
        <fullName evidence="8">BZIP domain-containing protein</fullName>
    </recommendedName>
</protein>
<feature type="compositionally biased region" description="Basic residues" evidence="7">
    <location>
        <begin position="265"/>
        <end position="279"/>
    </location>
</feature>
<keyword evidence="5" id="KW-0804">Transcription</keyword>
<keyword evidence="10" id="KW-1185">Reference proteome</keyword>